<name>A0AC35GG04_9BILA</name>
<evidence type="ECO:0000313" key="1">
    <source>
        <dbReference type="Proteomes" id="UP000887580"/>
    </source>
</evidence>
<dbReference type="WBParaSite" id="PS1159_v2.g4839.t1">
    <property type="protein sequence ID" value="PS1159_v2.g4839.t1"/>
    <property type="gene ID" value="PS1159_v2.g4839"/>
</dbReference>
<organism evidence="1 2">
    <name type="scientific">Panagrolaimus sp. PS1159</name>
    <dbReference type="NCBI Taxonomy" id="55785"/>
    <lineage>
        <taxon>Eukaryota</taxon>
        <taxon>Metazoa</taxon>
        <taxon>Ecdysozoa</taxon>
        <taxon>Nematoda</taxon>
        <taxon>Chromadorea</taxon>
        <taxon>Rhabditida</taxon>
        <taxon>Tylenchina</taxon>
        <taxon>Panagrolaimomorpha</taxon>
        <taxon>Panagrolaimoidea</taxon>
        <taxon>Panagrolaimidae</taxon>
        <taxon>Panagrolaimus</taxon>
    </lineage>
</organism>
<evidence type="ECO:0000313" key="2">
    <source>
        <dbReference type="WBParaSite" id="PS1159_v2.g4839.t1"/>
    </source>
</evidence>
<protein>
    <submittedName>
        <fullName evidence="2">Saposin B-type domain-containing protein</fullName>
    </submittedName>
</protein>
<proteinExistence type="predicted"/>
<dbReference type="Proteomes" id="UP000887580">
    <property type="component" value="Unplaced"/>
</dbReference>
<sequence length="253" mass="27687">MVKQITVLAFFAIFVIVSAHIVAYKPSAFAEKRLQDSCRTCEYIIRRAENHFANGSFTTNELLRQLERECIKLANTDGDEAAVACINMVQNNNIAVIYNDVQAHIPAKQVCQDINQCPHTSGATTSWNVTTINPTQSWNVSTTALPGNSTGQTQGFNYTTTSFPGNMSTTGQQWNISTTAFPWNVTTSSQGWNFTTTGSFGNMTTSGHQWNVTALPTTGAPTWNSTVPTGNNTVANLLERLQSAKNVFVFTLN</sequence>
<accession>A0AC35GG04</accession>
<reference evidence="2" key="1">
    <citation type="submission" date="2022-11" db="UniProtKB">
        <authorList>
            <consortium name="WormBaseParasite"/>
        </authorList>
    </citation>
    <scope>IDENTIFICATION</scope>
</reference>